<dbReference type="AlphaFoldDB" id="A0A7W3T7S6"/>
<reference evidence="2" key="1">
    <citation type="submission" date="2019-10" db="EMBL/GenBank/DDBJ databases">
        <title>Streptomyces sp. nov., a novel actinobacterium isolated from alkaline environment.</title>
        <authorList>
            <person name="Golinska P."/>
        </authorList>
    </citation>
    <scope>NUCLEOTIDE SEQUENCE [LARGE SCALE GENOMIC DNA]</scope>
    <source>
        <strain evidence="2">DSM 42108</strain>
    </source>
</reference>
<evidence type="ECO:0000313" key="2">
    <source>
        <dbReference type="Proteomes" id="UP000530234"/>
    </source>
</evidence>
<dbReference type="RefSeq" id="WP_182667060.1">
    <property type="nucleotide sequence ID" value="NZ_VKHS01000993.1"/>
</dbReference>
<name>A0A7W3T7S6_9ACTN</name>
<evidence type="ECO:0000313" key="1">
    <source>
        <dbReference type="EMBL" id="MBB0232530.1"/>
    </source>
</evidence>
<dbReference type="EMBL" id="VKHS01000993">
    <property type="protein sequence ID" value="MBB0232530.1"/>
    <property type="molecule type" value="Genomic_DNA"/>
</dbReference>
<protein>
    <submittedName>
        <fullName evidence="1">Uncharacterized protein</fullName>
    </submittedName>
</protein>
<dbReference type="Proteomes" id="UP000530234">
    <property type="component" value="Unassembled WGS sequence"/>
</dbReference>
<accession>A0A7W3T7S6</accession>
<organism evidence="1 2">
    <name type="scientific">Streptomyces calidiresistens</name>
    <dbReference type="NCBI Taxonomy" id="1485586"/>
    <lineage>
        <taxon>Bacteria</taxon>
        <taxon>Bacillati</taxon>
        <taxon>Actinomycetota</taxon>
        <taxon>Actinomycetes</taxon>
        <taxon>Kitasatosporales</taxon>
        <taxon>Streptomycetaceae</taxon>
        <taxon>Streptomyces</taxon>
    </lineage>
</organism>
<keyword evidence="2" id="KW-1185">Reference proteome</keyword>
<gene>
    <name evidence="1" type="ORF">FOE67_24365</name>
</gene>
<comment type="caution">
    <text evidence="1">The sequence shown here is derived from an EMBL/GenBank/DDBJ whole genome shotgun (WGS) entry which is preliminary data.</text>
</comment>
<proteinExistence type="predicted"/>
<sequence>MRDTPSDLPDIRVRGAVLALARLTGCHQPAPAHCDSACSDWGEPGRIHWRLTDIVALRVPVPARGALYLWAPTEQLRHEIAAALPH</sequence>